<dbReference type="InterPro" id="IPR019489">
    <property type="entry name" value="Clp_ATPase_C"/>
</dbReference>
<keyword evidence="3 6" id="KW-0067">ATP-binding</keyword>
<dbReference type="InterPro" id="IPR028299">
    <property type="entry name" value="ClpA/B_CS2"/>
</dbReference>
<dbReference type="SUPFAM" id="SSF81923">
    <property type="entry name" value="Double Clp-N motif"/>
    <property type="match status" value="1"/>
</dbReference>
<dbReference type="GO" id="GO:0005737">
    <property type="term" value="C:cytoplasm"/>
    <property type="evidence" value="ECO:0007669"/>
    <property type="project" value="TreeGrafter"/>
</dbReference>
<dbReference type="InterPro" id="IPR036628">
    <property type="entry name" value="Clp_N_dom_sf"/>
</dbReference>
<keyword evidence="7" id="KW-0175">Coiled coil</keyword>
<dbReference type="InterPro" id="IPR003959">
    <property type="entry name" value="ATPase_AAA_core"/>
</dbReference>
<dbReference type="HOGENOM" id="CLU_005070_4_1_10"/>
<evidence type="ECO:0000259" key="9">
    <source>
        <dbReference type="PROSITE" id="PS50151"/>
    </source>
</evidence>
<accession>U6RLB2</accession>
<feature type="coiled-coil region" evidence="7">
    <location>
        <begin position="441"/>
        <end position="509"/>
    </location>
</feature>
<dbReference type="Gene3D" id="1.10.8.60">
    <property type="match status" value="2"/>
</dbReference>
<dbReference type="PANTHER" id="PTHR11638:SF18">
    <property type="entry name" value="HEAT SHOCK PROTEIN 104"/>
    <property type="match status" value="1"/>
</dbReference>
<dbReference type="InterPro" id="IPR027417">
    <property type="entry name" value="P-loop_NTPase"/>
</dbReference>
<dbReference type="InterPro" id="IPR001270">
    <property type="entry name" value="ClpA/B"/>
</dbReference>
<dbReference type="PRINTS" id="PR00300">
    <property type="entry name" value="CLPPROTEASEA"/>
</dbReference>
<dbReference type="GO" id="GO:0034605">
    <property type="term" value="P:cellular response to heat"/>
    <property type="evidence" value="ECO:0007669"/>
    <property type="project" value="TreeGrafter"/>
</dbReference>
<feature type="domain" description="UVR" evidence="9">
    <location>
        <begin position="449"/>
        <end position="484"/>
    </location>
</feature>
<evidence type="ECO:0000256" key="4">
    <source>
        <dbReference type="ARBA" id="ARBA00023186"/>
    </source>
</evidence>
<keyword evidence="2 6" id="KW-0547">Nucleotide-binding</keyword>
<dbReference type="PROSITE" id="PS50151">
    <property type="entry name" value="UVR"/>
    <property type="match status" value="1"/>
</dbReference>
<dbReference type="InterPro" id="IPR041546">
    <property type="entry name" value="ClpA/ClpB_AAA_lid"/>
</dbReference>
<evidence type="ECO:0000259" key="10">
    <source>
        <dbReference type="PROSITE" id="PS51903"/>
    </source>
</evidence>
<dbReference type="SMART" id="SM00382">
    <property type="entry name" value="AAA"/>
    <property type="match status" value="2"/>
</dbReference>
<dbReference type="PANTHER" id="PTHR11638">
    <property type="entry name" value="ATP-DEPENDENT CLP PROTEASE"/>
    <property type="match status" value="1"/>
</dbReference>
<dbReference type="RefSeq" id="WP_005938737.1">
    <property type="nucleotide sequence ID" value="NZ_KB890347.1"/>
</dbReference>
<sequence length="841" mass="94475">MNNQFTQRVSDIITYSKEEANRLRNSYIGPEHLLLGLIREGEGKAIEILLNLNINLQDIKYQLENILKRDSESDAIYDANINFNESASKVLKLCILEAKLLKNSLADSEHILLAIMKVKNNSAFHLLESSNVTYDKIIEQLTLQPDIHAGLGFSEDEDEEEDEIQNQPSTGNSQSGATQQTRSTQKKPTNDTPVLDNFGTDMTRAAEEGKLDPVVGRIKEIERLAQILSRRKKNNPILIGEPGVGKSAIVEGLALRIVEKKVSRILFDKRVIALDMTAVVAGTKYRGQFEERIRSILNELKKNPNIILFIDEIHTIVGAGSAAGSMDAANMLKPALARGEIQCIGATTLDEYRQNIEKDGALERRFQKVIVEPTTPEETIQILQNIKEKYEDHHNVNYTDAALEACVKLTERYITDRNFPDKAIDALDEAGSRVHLINISAPKEIEEQEKLIDEMKSLKNEAVKLQNFELAASYRDKEKEYAAQLDILKEKWEKALKENRETVDEEQIADVVSMISGIPVQKMAQTEGVKLLSMKDELLTKVVGQDKAINTLVKAIQRSRVGLKDPNKPIGTFMFLGPTGVGKTHLAKELSKLMFGSTDALIRIDMSEYMEKFTVSRLVGAPPGYVGYEEGGQLTEKVRRKPYSIVLLDEIEKAHPDVFNILLQVMDEGRLTDSYGRTVDFKNTVVIMTSNIGTRQLKEFGKGIGFTTQAREDKEYAKGVITKALNKAFAPEFINRLDEIINFDQLDMEALVKIIDIELKGLHQRIENIGYKMIIDDEAKRFVASKGYDIQFGARPLKRAIQNYLEDGLSEIILGAELQPGDTIKVSYNKEEDAISMTVEK</sequence>
<gene>
    <name evidence="11" type="ORF">HMPREF1534_01329</name>
</gene>
<comment type="caution">
    <text evidence="11">The sequence shown here is derived from an EMBL/GenBank/DDBJ whole genome shotgun (WGS) entry which is preliminary data.</text>
</comment>
<dbReference type="CDD" id="cd19499">
    <property type="entry name" value="RecA-like_ClpB_Hsp104-like"/>
    <property type="match status" value="1"/>
</dbReference>
<evidence type="ECO:0000256" key="7">
    <source>
        <dbReference type="SAM" id="Coils"/>
    </source>
</evidence>
<feature type="domain" description="Clp R" evidence="10">
    <location>
        <begin position="1"/>
        <end position="150"/>
    </location>
</feature>
<dbReference type="GeneID" id="60062666"/>
<reference evidence="11 12" key="1">
    <citation type="submission" date="2013-04" db="EMBL/GenBank/DDBJ databases">
        <title>The Genome Sequence of Bacteroides massiliensis DSM 17679.</title>
        <authorList>
            <consortium name="The Broad Institute Genomics Platform"/>
            <person name="Earl A."/>
            <person name="Ward D."/>
            <person name="Feldgarden M."/>
            <person name="Gevers D."/>
            <person name="Martens E."/>
            <person name="Fenner L."/>
            <person name="Roux V."/>
            <person name="Mallet M.N."/>
            <person name="Raoult D."/>
            <person name="Walker B."/>
            <person name="Young S."/>
            <person name="Zeng Q."/>
            <person name="Gargeya S."/>
            <person name="Fitzgerald M."/>
            <person name="Haas B."/>
            <person name="Abouelleil A."/>
            <person name="Allen A.W."/>
            <person name="Alvarado L."/>
            <person name="Arachchi H.M."/>
            <person name="Berlin A.M."/>
            <person name="Chapman S.B."/>
            <person name="Gainer-Dewar J."/>
            <person name="Goldberg J."/>
            <person name="Griggs A."/>
            <person name="Gujja S."/>
            <person name="Hansen M."/>
            <person name="Howarth C."/>
            <person name="Imamovic A."/>
            <person name="Ireland A."/>
            <person name="Larimer J."/>
            <person name="McCowan C."/>
            <person name="Murphy C."/>
            <person name="Pearson M."/>
            <person name="Poon T.W."/>
            <person name="Priest M."/>
            <person name="Roberts A."/>
            <person name="Saif S."/>
            <person name="Shea T."/>
            <person name="Sisk P."/>
            <person name="Sykes S."/>
            <person name="Wortman J."/>
            <person name="Nusbaum C."/>
            <person name="Birren B."/>
        </authorList>
    </citation>
    <scope>NUCLEOTIDE SEQUENCE [LARGE SCALE GENOMIC DNA]</scope>
    <source>
        <strain evidence="12">B84634 / Timone 84634 / DSM 17679 / JCM 13223</strain>
    </source>
</reference>
<keyword evidence="4 6" id="KW-0143">Chaperone</keyword>
<feature type="compositionally biased region" description="Acidic residues" evidence="8">
    <location>
        <begin position="155"/>
        <end position="164"/>
    </location>
</feature>
<evidence type="ECO:0000256" key="2">
    <source>
        <dbReference type="ARBA" id="ARBA00022741"/>
    </source>
</evidence>
<comment type="similarity">
    <text evidence="6">Belongs to the ClpA/ClpB family.</text>
</comment>
<dbReference type="OrthoDB" id="9803641at2"/>
<evidence type="ECO:0000256" key="8">
    <source>
        <dbReference type="SAM" id="MobiDB-lite"/>
    </source>
</evidence>
<keyword evidence="12" id="KW-1185">Reference proteome</keyword>
<feature type="region of interest" description="Disordered" evidence="8">
    <location>
        <begin position="155"/>
        <end position="198"/>
    </location>
</feature>
<dbReference type="GO" id="GO:0016887">
    <property type="term" value="F:ATP hydrolysis activity"/>
    <property type="evidence" value="ECO:0007669"/>
    <property type="project" value="InterPro"/>
</dbReference>
<dbReference type="Pfam" id="PF17871">
    <property type="entry name" value="AAA_lid_9"/>
    <property type="match status" value="1"/>
</dbReference>
<dbReference type="Gene3D" id="3.40.50.300">
    <property type="entry name" value="P-loop containing nucleotide triphosphate hydrolases"/>
    <property type="match status" value="2"/>
</dbReference>
<organism evidence="11 12">
    <name type="scientific">Phocaeicola massiliensis B84634 = Timone 84634 = DSM 17679 = JCM 13223</name>
    <dbReference type="NCBI Taxonomy" id="1121098"/>
    <lineage>
        <taxon>Bacteria</taxon>
        <taxon>Pseudomonadati</taxon>
        <taxon>Bacteroidota</taxon>
        <taxon>Bacteroidia</taxon>
        <taxon>Bacteroidales</taxon>
        <taxon>Bacteroidaceae</taxon>
        <taxon>Phocaeicola</taxon>
    </lineage>
</organism>
<dbReference type="PROSITE" id="PS00870">
    <property type="entry name" value="CLPAB_1"/>
    <property type="match status" value="1"/>
</dbReference>
<dbReference type="FunFam" id="3.40.50.300:FF:000010">
    <property type="entry name" value="Chaperone clpB 1, putative"/>
    <property type="match status" value="1"/>
</dbReference>
<dbReference type="InterPro" id="IPR018368">
    <property type="entry name" value="ClpA/B_CS1"/>
</dbReference>
<keyword evidence="1 5" id="KW-0677">Repeat</keyword>
<evidence type="ECO:0000256" key="6">
    <source>
        <dbReference type="RuleBase" id="RU004432"/>
    </source>
</evidence>
<dbReference type="PROSITE" id="PS00871">
    <property type="entry name" value="CLPAB_2"/>
    <property type="match status" value="1"/>
</dbReference>
<dbReference type="STRING" id="1121098.HMPREF1534_01329"/>
<evidence type="ECO:0000313" key="12">
    <source>
        <dbReference type="Proteomes" id="UP000017831"/>
    </source>
</evidence>
<protein>
    <recommendedName>
        <fullName evidence="13">Clp R domain-containing protein</fullName>
    </recommendedName>
</protein>
<dbReference type="Pfam" id="PF10431">
    <property type="entry name" value="ClpB_D2-small"/>
    <property type="match status" value="1"/>
</dbReference>
<dbReference type="AlphaFoldDB" id="U6RLB2"/>
<dbReference type="GO" id="GO:0005524">
    <property type="term" value="F:ATP binding"/>
    <property type="evidence" value="ECO:0007669"/>
    <property type="project" value="UniProtKB-KW"/>
</dbReference>
<dbReference type="InterPro" id="IPR004176">
    <property type="entry name" value="Clp_R_N"/>
</dbReference>
<dbReference type="PATRIC" id="fig|1121098.3.peg.1348"/>
<dbReference type="PROSITE" id="PS51903">
    <property type="entry name" value="CLP_R"/>
    <property type="match status" value="1"/>
</dbReference>
<dbReference type="eggNOG" id="COG0542">
    <property type="taxonomic scope" value="Bacteria"/>
</dbReference>
<feature type="compositionally biased region" description="Polar residues" evidence="8">
    <location>
        <begin position="165"/>
        <end position="192"/>
    </location>
</feature>
<evidence type="ECO:0008006" key="13">
    <source>
        <dbReference type="Google" id="ProtNLM"/>
    </source>
</evidence>
<dbReference type="FunFam" id="3.40.50.300:FF:000025">
    <property type="entry name" value="ATP-dependent Clp protease subunit"/>
    <property type="match status" value="1"/>
</dbReference>
<evidence type="ECO:0000256" key="1">
    <source>
        <dbReference type="ARBA" id="ARBA00022737"/>
    </source>
</evidence>
<dbReference type="Gene3D" id="1.10.1780.10">
    <property type="entry name" value="Clp, N-terminal domain"/>
    <property type="match status" value="1"/>
</dbReference>
<dbReference type="Gene3D" id="4.10.860.10">
    <property type="entry name" value="UVR domain"/>
    <property type="match status" value="1"/>
</dbReference>
<evidence type="ECO:0000313" key="11">
    <source>
        <dbReference type="EMBL" id="EOA55963.1"/>
    </source>
</evidence>
<evidence type="ECO:0000256" key="5">
    <source>
        <dbReference type="PROSITE-ProRule" id="PRU01251"/>
    </source>
</evidence>
<dbReference type="SMART" id="SM01086">
    <property type="entry name" value="ClpB_D2-small"/>
    <property type="match status" value="1"/>
</dbReference>
<dbReference type="InterPro" id="IPR003593">
    <property type="entry name" value="AAA+_ATPase"/>
</dbReference>
<name>U6RLB2_9BACT</name>
<dbReference type="SUPFAM" id="SSF52540">
    <property type="entry name" value="P-loop containing nucleoside triphosphate hydrolases"/>
    <property type="match status" value="2"/>
</dbReference>
<dbReference type="Pfam" id="PF07724">
    <property type="entry name" value="AAA_2"/>
    <property type="match status" value="1"/>
</dbReference>
<dbReference type="EMBL" id="AQHY01000016">
    <property type="protein sequence ID" value="EOA55963.1"/>
    <property type="molecule type" value="Genomic_DNA"/>
</dbReference>
<dbReference type="Pfam" id="PF02861">
    <property type="entry name" value="Clp_N"/>
    <property type="match status" value="1"/>
</dbReference>
<dbReference type="Proteomes" id="UP000017831">
    <property type="component" value="Unassembled WGS sequence"/>
</dbReference>
<dbReference type="Pfam" id="PF00004">
    <property type="entry name" value="AAA"/>
    <property type="match status" value="1"/>
</dbReference>
<dbReference type="CDD" id="cd00009">
    <property type="entry name" value="AAA"/>
    <property type="match status" value="1"/>
</dbReference>
<dbReference type="InterPro" id="IPR050130">
    <property type="entry name" value="ClpA_ClpB"/>
</dbReference>
<dbReference type="InterPro" id="IPR001943">
    <property type="entry name" value="UVR_dom"/>
</dbReference>
<proteinExistence type="inferred from homology"/>
<evidence type="ECO:0000256" key="3">
    <source>
        <dbReference type="ARBA" id="ARBA00022840"/>
    </source>
</evidence>